<accession>A0A6L2LGE3</accession>
<proteinExistence type="predicted"/>
<reference evidence="1" key="1">
    <citation type="journal article" date="2019" name="Sci. Rep.">
        <title>Draft genome of Tanacetum cinerariifolium, the natural source of mosquito coil.</title>
        <authorList>
            <person name="Yamashiro T."/>
            <person name="Shiraishi A."/>
            <person name="Satake H."/>
            <person name="Nakayama K."/>
        </authorList>
    </citation>
    <scope>NUCLEOTIDE SEQUENCE</scope>
</reference>
<organism evidence="1">
    <name type="scientific">Tanacetum cinerariifolium</name>
    <name type="common">Dalmatian daisy</name>
    <name type="synonym">Chrysanthemum cinerariifolium</name>
    <dbReference type="NCBI Taxonomy" id="118510"/>
    <lineage>
        <taxon>Eukaryota</taxon>
        <taxon>Viridiplantae</taxon>
        <taxon>Streptophyta</taxon>
        <taxon>Embryophyta</taxon>
        <taxon>Tracheophyta</taxon>
        <taxon>Spermatophyta</taxon>
        <taxon>Magnoliopsida</taxon>
        <taxon>eudicotyledons</taxon>
        <taxon>Gunneridae</taxon>
        <taxon>Pentapetalae</taxon>
        <taxon>asterids</taxon>
        <taxon>campanulids</taxon>
        <taxon>Asterales</taxon>
        <taxon>Asteraceae</taxon>
        <taxon>Asteroideae</taxon>
        <taxon>Anthemideae</taxon>
        <taxon>Anthemidinae</taxon>
        <taxon>Tanacetum</taxon>
    </lineage>
</organism>
<name>A0A6L2LGE3_TANCI</name>
<sequence length="238" mass="26406">MDTKVPQPSGPSVTGTDHAIHTVRGDSLVRAATTAASLDAEQDSGMSKHNAIYVIPSHTKKVFANMKRENKGFSRIPLFPTMMVETQEEIAKNKTVNGEEQLQALVDKKKVIITETTIIKALKLKDEGGVDCFSNEVIFEQLSLMGVLSLEQIKTNQATKIKKLKKRVKKLEVKKKKRIHGPKRLYKAGLSAMIVSSNEEDLGDQDDASKHKRIAKIDADEDLSLIDETVQDQGRIND</sequence>
<protein>
    <submittedName>
        <fullName evidence="1">Uncharacterized protein</fullName>
    </submittedName>
</protein>
<gene>
    <name evidence="1" type="ORF">Tci_032005</name>
</gene>
<dbReference type="EMBL" id="BKCJ010004269">
    <property type="protein sequence ID" value="GEU60027.1"/>
    <property type="molecule type" value="Genomic_DNA"/>
</dbReference>
<evidence type="ECO:0000313" key="1">
    <source>
        <dbReference type="EMBL" id="GEU60027.1"/>
    </source>
</evidence>
<dbReference type="AlphaFoldDB" id="A0A6L2LGE3"/>
<comment type="caution">
    <text evidence="1">The sequence shown here is derived from an EMBL/GenBank/DDBJ whole genome shotgun (WGS) entry which is preliminary data.</text>
</comment>